<reference evidence="1" key="2">
    <citation type="journal article" date="2022" name="New Phytol.">
        <title>Evolutionary transition to the ectomycorrhizal habit in the genomes of a hyperdiverse lineage of mushroom-forming fungi.</title>
        <authorList>
            <person name="Looney B."/>
            <person name="Miyauchi S."/>
            <person name="Morin E."/>
            <person name="Drula E."/>
            <person name="Courty P.E."/>
            <person name="Kohler A."/>
            <person name="Kuo A."/>
            <person name="LaButti K."/>
            <person name="Pangilinan J."/>
            <person name="Lipzen A."/>
            <person name="Riley R."/>
            <person name="Andreopoulos W."/>
            <person name="He G."/>
            <person name="Johnson J."/>
            <person name="Nolan M."/>
            <person name="Tritt A."/>
            <person name="Barry K.W."/>
            <person name="Grigoriev I.V."/>
            <person name="Nagy L.G."/>
            <person name="Hibbett D."/>
            <person name="Henrissat B."/>
            <person name="Matheny P.B."/>
            <person name="Labbe J."/>
            <person name="Martin F.M."/>
        </authorList>
    </citation>
    <scope>NUCLEOTIDE SEQUENCE</scope>
    <source>
        <strain evidence="1">FP105234-sp</strain>
    </source>
</reference>
<reference evidence="1" key="1">
    <citation type="submission" date="2021-02" db="EMBL/GenBank/DDBJ databases">
        <authorList>
            <consortium name="DOE Joint Genome Institute"/>
            <person name="Ahrendt S."/>
            <person name="Looney B.P."/>
            <person name="Miyauchi S."/>
            <person name="Morin E."/>
            <person name="Drula E."/>
            <person name="Courty P.E."/>
            <person name="Chicoki N."/>
            <person name="Fauchery L."/>
            <person name="Kohler A."/>
            <person name="Kuo A."/>
            <person name="Labutti K."/>
            <person name="Pangilinan J."/>
            <person name="Lipzen A."/>
            <person name="Riley R."/>
            <person name="Andreopoulos W."/>
            <person name="He G."/>
            <person name="Johnson J."/>
            <person name="Barry K.W."/>
            <person name="Grigoriev I.V."/>
            <person name="Nagy L."/>
            <person name="Hibbett D."/>
            <person name="Henrissat B."/>
            <person name="Matheny P.B."/>
            <person name="Labbe J."/>
            <person name="Martin F."/>
        </authorList>
    </citation>
    <scope>NUCLEOTIDE SEQUENCE</scope>
    <source>
        <strain evidence="1">FP105234-sp</strain>
    </source>
</reference>
<name>A0ACB8RH41_9AGAM</name>
<evidence type="ECO:0000313" key="1">
    <source>
        <dbReference type="EMBL" id="KAI0042900.1"/>
    </source>
</evidence>
<evidence type="ECO:0000313" key="2">
    <source>
        <dbReference type="Proteomes" id="UP000814033"/>
    </source>
</evidence>
<gene>
    <name evidence="1" type="ORF">FA95DRAFT_1682238</name>
</gene>
<organism evidence="1 2">
    <name type="scientific">Auriscalpium vulgare</name>
    <dbReference type="NCBI Taxonomy" id="40419"/>
    <lineage>
        <taxon>Eukaryota</taxon>
        <taxon>Fungi</taxon>
        <taxon>Dikarya</taxon>
        <taxon>Basidiomycota</taxon>
        <taxon>Agaricomycotina</taxon>
        <taxon>Agaricomycetes</taxon>
        <taxon>Russulales</taxon>
        <taxon>Auriscalpiaceae</taxon>
        <taxon>Auriscalpium</taxon>
    </lineage>
</organism>
<dbReference type="Proteomes" id="UP000814033">
    <property type="component" value="Unassembled WGS sequence"/>
</dbReference>
<accession>A0ACB8RH41</accession>
<dbReference type="EMBL" id="MU276042">
    <property type="protein sequence ID" value="KAI0042900.1"/>
    <property type="molecule type" value="Genomic_DNA"/>
</dbReference>
<keyword evidence="2" id="KW-1185">Reference proteome</keyword>
<comment type="caution">
    <text evidence="1">The sequence shown here is derived from an EMBL/GenBank/DDBJ whole genome shotgun (WGS) entry which is preliminary data.</text>
</comment>
<proteinExistence type="predicted"/>
<sequence length="319" mass="35181">MAAVPSFNRGGTIGVEYLSVVLSSILYGVTCIQTFHYFRSARARSDVWWIKPMVLALLTFDTIHEAFVIHVPYHYLVTHYGEPEVLLENVWSMPFTIGVTAAITFITNSFFVYRIWKLGSNASVSLFCFVGAVSESAGILTYCFKFYLKKNLLDAEESLKTTGLVVISVAVAANLVISATMIFYLNASRTGLRRSDSVITKLIVLVISTGTSTTVAYIADLIAYIAAPDLLYVLLFKFMIAKLSVNSTLTSLNLREHINNMLMDNSANSIHLSKIGDDSSSAPISERAQVLNLSPSMKTGPIEFRDKLQVSYSFNGSDV</sequence>
<protein>
    <submittedName>
        <fullName evidence="1">Uncharacterized protein</fullName>
    </submittedName>
</protein>